<gene>
    <name evidence="9" type="ORF">SAMN04488126_13414</name>
</gene>
<reference evidence="9 10" key="1">
    <citation type="submission" date="2016-10" db="EMBL/GenBank/DDBJ databases">
        <authorList>
            <person name="de Groot N.N."/>
        </authorList>
    </citation>
    <scope>NUCLEOTIDE SEQUENCE [LARGE SCALE GENOMIC DNA]</scope>
    <source>
        <strain evidence="9 10">CGMCC 1.6762</strain>
    </source>
</reference>
<feature type="transmembrane region" description="Helical" evidence="7">
    <location>
        <begin position="141"/>
        <end position="162"/>
    </location>
</feature>
<evidence type="ECO:0000256" key="1">
    <source>
        <dbReference type="ARBA" id="ARBA00004429"/>
    </source>
</evidence>
<dbReference type="GO" id="GO:0022857">
    <property type="term" value="F:transmembrane transporter activity"/>
    <property type="evidence" value="ECO:0007669"/>
    <property type="project" value="TreeGrafter"/>
</dbReference>
<proteinExistence type="predicted"/>
<dbReference type="STRING" id="426756.SAMN04488126_13414"/>
<dbReference type="InterPro" id="IPR004681">
    <property type="entry name" value="TRAP_DctM"/>
</dbReference>
<evidence type="ECO:0000256" key="2">
    <source>
        <dbReference type="ARBA" id="ARBA00022475"/>
    </source>
</evidence>
<dbReference type="EMBL" id="FNAR01000034">
    <property type="protein sequence ID" value="SDE95373.1"/>
    <property type="molecule type" value="Genomic_DNA"/>
</dbReference>
<dbReference type="GO" id="GO:0005886">
    <property type="term" value="C:plasma membrane"/>
    <property type="evidence" value="ECO:0007669"/>
    <property type="project" value="UniProtKB-SubCell"/>
</dbReference>
<evidence type="ECO:0000256" key="3">
    <source>
        <dbReference type="ARBA" id="ARBA00022519"/>
    </source>
</evidence>
<dbReference type="InterPro" id="IPR010656">
    <property type="entry name" value="DctM"/>
</dbReference>
<evidence type="ECO:0000256" key="6">
    <source>
        <dbReference type="ARBA" id="ARBA00023136"/>
    </source>
</evidence>
<feature type="transmembrane region" description="Helical" evidence="7">
    <location>
        <begin position="103"/>
        <end position="129"/>
    </location>
</feature>
<dbReference type="Proteomes" id="UP000198823">
    <property type="component" value="Unassembled WGS sequence"/>
</dbReference>
<evidence type="ECO:0000313" key="9">
    <source>
        <dbReference type="EMBL" id="SDE95373.1"/>
    </source>
</evidence>
<feature type="domain" description="TRAP C4-dicarboxylate transport system permease DctM subunit" evidence="8">
    <location>
        <begin position="15"/>
        <end position="165"/>
    </location>
</feature>
<evidence type="ECO:0000256" key="4">
    <source>
        <dbReference type="ARBA" id="ARBA00022692"/>
    </source>
</evidence>
<dbReference type="PANTHER" id="PTHR33362">
    <property type="entry name" value="SIALIC ACID TRAP TRANSPORTER PERMEASE PROTEIN SIAT-RELATED"/>
    <property type="match status" value="1"/>
</dbReference>
<evidence type="ECO:0000259" key="8">
    <source>
        <dbReference type="Pfam" id="PF06808"/>
    </source>
</evidence>
<keyword evidence="5 7" id="KW-1133">Transmembrane helix</keyword>
<keyword evidence="6 7" id="KW-0472">Membrane</keyword>
<comment type="subcellular location">
    <subcellularLocation>
        <location evidence="1">Cell inner membrane</location>
        <topology evidence="1">Multi-pass membrane protein</topology>
    </subcellularLocation>
</comment>
<protein>
    <submittedName>
        <fullName evidence="9">Tripartite ATP-independent transporter, DctM component</fullName>
    </submittedName>
</protein>
<name>A0A1G7H4Y6_9BACL</name>
<keyword evidence="2" id="KW-1003">Cell membrane</keyword>
<organism evidence="9 10">
    <name type="scientific">Bhargavaea beijingensis</name>
    <dbReference type="NCBI Taxonomy" id="426756"/>
    <lineage>
        <taxon>Bacteria</taxon>
        <taxon>Bacillati</taxon>
        <taxon>Bacillota</taxon>
        <taxon>Bacilli</taxon>
        <taxon>Bacillales</taxon>
        <taxon>Caryophanaceae</taxon>
        <taxon>Bhargavaea</taxon>
    </lineage>
</organism>
<keyword evidence="4 7" id="KW-0812">Transmembrane</keyword>
<evidence type="ECO:0000256" key="5">
    <source>
        <dbReference type="ARBA" id="ARBA00022989"/>
    </source>
</evidence>
<sequence>MVTLKDTPLLPNVVAMVGTLQTTGFIFAIIIGAFILNYVLVLTRFLNMLADALLSTNLSDAMIFALTVLLFIILGALMDSLAMMVVTIPILMPVLAALEFDLVWFGVIIVLVVEMALISPPIGMNVFVLKGVTKELELTDIFKGAFLFMIPILTLIILIYIFPEIALYLPQQMAG</sequence>
<feature type="transmembrane region" description="Helical" evidence="7">
    <location>
        <begin position="20"/>
        <end position="42"/>
    </location>
</feature>
<keyword evidence="3" id="KW-0997">Cell inner membrane</keyword>
<dbReference type="Pfam" id="PF06808">
    <property type="entry name" value="DctM"/>
    <property type="match status" value="1"/>
</dbReference>
<dbReference type="PANTHER" id="PTHR33362:SF5">
    <property type="entry name" value="C4-DICARBOXYLATE TRAP TRANSPORTER LARGE PERMEASE PROTEIN DCTM"/>
    <property type="match status" value="1"/>
</dbReference>
<evidence type="ECO:0000256" key="7">
    <source>
        <dbReference type="SAM" id="Phobius"/>
    </source>
</evidence>
<dbReference type="AlphaFoldDB" id="A0A1G7H4Y6"/>
<evidence type="ECO:0000313" key="10">
    <source>
        <dbReference type="Proteomes" id="UP000198823"/>
    </source>
</evidence>
<accession>A0A1G7H4Y6</accession>
<feature type="transmembrane region" description="Helical" evidence="7">
    <location>
        <begin position="63"/>
        <end position="91"/>
    </location>
</feature>